<evidence type="ECO:0000313" key="1">
    <source>
        <dbReference type="EMBL" id="SFI11710.1"/>
    </source>
</evidence>
<dbReference type="PANTHER" id="PTHR33361:SF15">
    <property type="entry name" value="DUF885 FAMILY LIPOPROTEIN"/>
    <property type="match status" value="1"/>
</dbReference>
<name>A0A1I3FKL0_9FLAO</name>
<dbReference type="OrthoDB" id="9760040at2"/>
<protein>
    <submittedName>
        <fullName evidence="1">Uncharacterized conserved protein, DUF885 familyt</fullName>
    </submittedName>
</protein>
<dbReference type="EMBL" id="FOQT01000002">
    <property type="protein sequence ID" value="SFI11710.1"/>
    <property type="molecule type" value="Genomic_DNA"/>
</dbReference>
<sequence length="581" mass="66878">MKKFIIILCISSIFGISKSQNSSSNKISTDKNQTFTEFENKFMNDYWAQFPESSVYSGLHKYDAVLTIPNLENRNSDLNFAKKYLLKLNEFSLNELSDLNKIDFHLIEDQLNEIVWSTNELRSWQWNPGSYNVGGIFAQTLFGKYAPLEVRLKSFQKKAELVPQYFKSAKENIKNPVEILQNLGIAQNEGSLEIFEKNIQDSVKVSKLSEADKNLVLKSSKAAATSIKNYIAWLKNLKPTERRDFRLGKELYDQKFRYNIQSSFSAEELYQLALKRKTFIHTEMAKLAKEMSPKYYGNQKTPTSDFQLIRKVLDTLSSQHVKPEEFQSAIEKQIPDLVKFINDKNLLYLDPSKPLIVRKEPAYMAGVAGASVSAPGPYDKDGDTYYNVGSLSGWSKEKSESYLREYNNYMLQILDIHEAIPGHYTQLVYANQSPSIIKSVFGNGSMIEGWAVYGEQMMLENGYGNSSPELMLMWYKWNLRSVCNTILDYSVHTKNMSKDEAMKLLTDEAFQEKTEAEGKWNRVSVGSVQLTSYYNGYQEIINLRNEIKDKEKSAFNVKAFNEKFLSYGNSPVKYIREMMLK</sequence>
<dbReference type="PANTHER" id="PTHR33361">
    <property type="entry name" value="GLR0591 PROTEIN"/>
    <property type="match status" value="1"/>
</dbReference>
<keyword evidence="2" id="KW-1185">Reference proteome</keyword>
<evidence type="ECO:0000313" key="2">
    <source>
        <dbReference type="Proteomes" id="UP000198931"/>
    </source>
</evidence>
<dbReference type="AlphaFoldDB" id="A0A1I3FKL0"/>
<organism evidence="1 2">
    <name type="scientific">Halpernia frigidisoli</name>
    <dbReference type="NCBI Taxonomy" id="1125876"/>
    <lineage>
        <taxon>Bacteria</taxon>
        <taxon>Pseudomonadati</taxon>
        <taxon>Bacteroidota</taxon>
        <taxon>Flavobacteriia</taxon>
        <taxon>Flavobacteriales</taxon>
        <taxon>Weeksellaceae</taxon>
        <taxon>Chryseobacterium group</taxon>
        <taxon>Halpernia</taxon>
    </lineage>
</organism>
<accession>A0A1I3FKL0</accession>
<dbReference type="Proteomes" id="UP000198931">
    <property type="component" value="Unassembled WGS sequence"/>
</dbReference>
<gene>
    <name evidence="1" type="ORF">SAMN05443292_1440</name>
</gene>
<dbReference type="RefSeq" id="WP_090079444.1">
    <property type="nucleotide sequence ID" value="NZ_FOQT01000002.1"/>
</dbReference>
<proteinExistence type="predicted"/>
<dbReference type="STRING" id="1125876.SAMN05443292_1440"/>
<dbReference type="Pfam" id="PF05960">
    <property type="entry name" value="DUF885"/>
    <property type="match status" value="1"/>
</dbReference>
<dbReference type="InterPro" id="IPR010281">
    <property type="entry name" value="DUF885"/>
</dbReference>
<reference evidence="1 2" key="1">
    <citation type="submission" date="2016-10" db="EMBL/GenBank/DDBJ databases">
        <authorList>
            <person name="de Groot N.N."/>
        </authorList>
    </citation>
    <scope>NUCLEOTIDE SEQUENCE [LARGE SCALE GENOMIC DNA]</scope>
    <source>
        <strain evidence="1 2">DSM 26000</strain>
    </source>
</reference>